<dbReference type="OrthoDB" id="6234674at2759"/>
<organism evidence="2 3">
    <name type="scientific">Bagarius yarrelli</name>
    <name type="common">Goonch</name>
    <name type="synonym">Bagrus yarrelli</name>
    <dbReference type="NCBI Taxonomy" id="175774"/>
    <lineage>
        <taxon>Eukaryota</taxon>
        <taxon>Metazoa</taxon>
        <taxon>Chordata</taxon>
        <taxon>Craniata</taxon>
        <taxon>Vertebrata</taxon>
        <taxon>Euteleostomi</taxon>
        <taxon>Actinopterygii</taxon>
        <taxon>Neopterygii</taxon>
        <taxon>Teleostei</taxon>
        <taxon>Ostariophysi</taxon>
        <taxon>Siluriformes</taxon>
        <taxon>Sisoridae</taxon>
        <taxon>Sisorinae</taxon>
        <taxon>Bagarius</taxon>
    </lineage>
</organism>
<gene>
    <name evidence="2" type="ORF">Baya_14674</name>
</gene>
<keyword evidence="3" id="KW-1185">Reference proteome</keyword>
<accession>A0A556V9S9</accession>
<reference evidence="2 3" key="1">
    <citation type="journal article" date="2019" name="Genome Biol. Evol.">
        <title>Whole-Genome Sequencing of the Giant Devil Catfish, Bagarius yarrelli.</title>
        <authorList>
            <person name="Jiang W."/>
            <person name="Lv Y."/>
            <person name="Cheng L."/>
            <person name="Yang K."/>
            <person name="Chao B."/>
            <person name="Wang X."/>
            <person name="Li Y."/>
            <person name="Pan X."/>
            <person name="You X."/>
            <person name="Zhang Y."/>
            <person name="Yang J."/>
            <person name="Li J."/>
            <person name="Zhang X."/>
            <person name="Liu S."/>
            <person name="Sun C."/>
            <person name="Yang J."/>
            <person name="Shi Q."/>
        </authorList>
    </citation>
    <scope>NUCLEOTIDE SEQUENCE [LARGE SCALE GENOMIC DNA]</scope>
    <source>
        <strain evidence="2">JWS20170419001</strain>
        <tissue evidence="2">Muscle</tissue>
    </source>
</reference>
<feature type="compositionally biased region" description="Polar residues" evidence="1">
    <location>
        <begin position="33"/>
        <end position="42"/>
    </location>
</feature>
<evidence type="ECO:0000256" key="1">
    <source>
        <dbReference type="SAM" id="MobiDB-lite"/>
    </source>
</evidence>
<name>A0A556V9S9_BAGYA</name>
<dbReference type="AlphaFoldDB" id="A0A556V9S9"/>
<feature type="region of interest" description="Disordered" evidence="1">
    <location>
        <begin position="184"/>
        <end position="242"/>
    </location>
</feature>
<dbReference type="EMBL" id="VCAZ01000176">
    <property type="protein sequence ID" value="TTC59069.1"/>
    <property type="molecule type" value="Genomic_DNA"/>
</dbReference>
<proteinExistence type="predicted"/>
<protein>
    <submittedName>
        <fullName evidence="2">Uncharacterized protein</fullName>
    </submittedName>
</protein>
<dbReference type="Proteomes" id="UP000319801">
    <property type="component" value="Unassembled WGS sequence"/>
</dbReference>
<feature type="region of interest" description="Disordered" evidence="1">
    <location>
        <begin position="110"/>
        <end position="166"/>
    </location>
</feature>
<feature type="compositionally biased region" description="Polar residues" evidence="1">
    <location>
        <begin position="189"/>
        <end position="215"/>
    </location>
</feature>
<feature type="region of interest" description="Disordered" evidence="1">
    <location>
        <begin position="1"/>
        <end position="94"/>
    </location>
</feature>
<comment type="caution">
    <text evidence="2">The sequence shown here is derived from an EMBL/GenBank/DDBJ whole genome shotgun (WGS) entry which is preliminary data.</text>
</comment>
<sequence length="337" mass="37596">MCVDEPEMQAPSSLAKCMSQRPTVQELQKETGRQSGYKTIQRGSRKDVERMKSGSSRTLPSKHRQTSTFQNDLRGNSPDIHHHKSAPSLEDQIYSETFLPPDAWIDSLTQKSSLCPVPGKKENRSTENQEVNASSEKQLEDSNHQQASISASAIDRDFQCNSPPSMTLEDSSWPLMHCYSPEPEGSCRSYASQSSGRGSLDQPSSRQSLSFSPPLNSLEIPEESDREGAGQQSLQECSRRDSVDENYEWDSHYVSVNYPDLKTSISTACLQGEILSRGRQRSAVNDSRLAIKQEKRGLYRPISILPPSCEESILEQEIQNGSMCYPDPDPNADAVLF</sequence>
<evidence type="ECO:0000313" key="2">
    <source>
        <dbReference type="EMBL" id="TTC59069.1"/>
    </source>
</evidence>
<evidence type="ECO:0000313" key="3">
    <source>
        <dbReference type="Proteomes" id="UP000319801"/>
    </source>
</evidence>